<protein>
    <submittedName>
        <fullName evidence="1">Uncharacterized protein</fullName>
    </submittedName>
</protein>
<name>A0A4Y3K9K7_CELUD</name>
<reference evidence="1 2" key="1">
    <citation type="submission" date="2019-06" db="EMBL/GenBank/DDBJ databases">
        <title>Whole genome shotgun sequence of Cellulomonas uda NBRC 3747.</title>
        <authorList>
            <person name="Hosoyama A."/>
            <person name="Uohara A."/>
            <person name="Ohji S."/>
            <person name="Ichikawa N."/>
        </authorList>
    </citation>
    <scope>NUCLEOTIDE SEQUENCE [LARGE SCALE GENOMIC DNA]</scope>
    <source>
        <strain evidence="1 2">NBRC 3747</strain>
    </source>
</reference>
<keyword evidence="2" id="KW-1185">Reference proteome</keyword>
<dbReference type="AlphaFoldDB" id="A0A4Y3K9K7"/>
<dbReference type="Proteomes" id="UP000315842">
    <property type="component" value="Unassembled WGS sequence"/>
</dbReference>
<evidence type="ECO:0000313" key="2">
    <source>
        <dbReference type="Proteomes" id="UP000315842"/>
    </source>
</evidence>
<accession>A0A4Y3K9K7</accession>
<evidence type="ECO:0000313" key="1">
    <source>
        <dbReference type="EMBL" id="GEA80094.1"/>
    </source>
</evidence>
<proteinExistence type="predicted"/>
<gene>
    <name evidence="1" type="ORF">CUD01_05380</name>
</gene>
<sequence>MDTLGYQALVHDRLVVSGYTVRSAPPSALVGYRRDFRVRWFATTLHLLVHVATTPHVTADGLARFTRASLDHAKLAHGGMRGMQSGVGVVSVVVGDRADDDAHAYALTTTVRDFAAFAWPAVVDLDAQVRSSRTAGPMVGAVYNSWMRAQIDALLPQPDALVGADPR</sequence>
<dbReference type="RefSeq" id="WP_141318516.1">
    <property type="nucleotide sequence ID" value="NZ_BJLP01000005.1"/>
</dbReference>
<comment type="caution">
    <text evidence="1">The sequence shown here is derived from an EMBL/GenBank/DDBJ whole genome shotgun (WGS) entry which is preliminary data.</text>
</comment>
<organism evidence="1 2">
    <name type="scientific">Cellulomonas uda</name>
    <dbReference type="NCBI Taxonomy" id="1714"/>
    <lineage>
        <taxon>Bacteria</taxon>
        <taxon>Bacillati</taxon>
        <taxon>Actinomycetota</taxon>
        <taxon>Actinomycetes</taxon>
        <taxon>Micrococcales</taxon>
        <taxon>Cellulomonadaceae</taxon>
        <taxon>Cellulomonas</taxon>
    </lineage>
</organism>
<dbReference type="EMBL" id="BJLP01000005">
    <property type="protein sequence ID" value="GEA80094.1"/>
    <property type="molecule type" value="Genomic_DNA"/>
</dbReference>